<proteinExistence type="predicted"/>
<name>A0AAN9TRB0_9HEMI</name>
<protein>
    <recommendedName>
        <fullName evidence="4">Nudix hydrolase domain-containing protein</fullName>
    </recommendedName>
</protein>
<dbReference type="CDD" id="cd03670">
    <property type="entry name" value="NUDIX_ADPRase_Nudt9"/>
    <property type="match status" value="1"/>
</dbReference>
<reference evidence="2 3" key="1">
    <citation type="submission" date="2024-03" db="EMBL/GenBank/DDBJ databases">
        <title>Adaptation during the transition from Ophiocordyceps entomopathogen to insect associate is accompanied by gene loss and intensified selection.</title>
        <authorList>
            <person name="Ward C.M."/>
            <person name="Onetto C.A."/>
            <person name="Borneman A.R."/>
        </authorList>
    </citation>
    <scope>NUCLEOTIDE SEQUENCE [LARGE SCALE GENOMIC DNA]</scope>
    <source>
        <strain evidence="2">AWRI1</strain>
        <tissue evidence="2">Single Adult Female</tissue>
    </source>
</reference>
<evidence type="ECO:0008006" key="4">
    <source>
        <dbReference type="Google" id="ProtNLM"/>
    </source>
</evidence>
<dbReference type="SUPFAM" id="SSF55811">
    <property type="entry name" value="Nudix"/>
    <property type="match status" value="1"/>
</dbReference>
<keyword evidence="1" id="KW-0732">Signal</keyword>
<feature type="signal peptide" evidence="1">
    <location>
        <begin position="1"/>
        <end position="21"/>
    </location>
</feature>
<sequence length="301" mass="34707">MNSNFCIVTLIKLTWLTTVIALQNCSNPNYFYSDNLKKMKRFEVPKHAVPWHVPFPKYQPPEFTSQHLPSEPYADPDIHNPSFKPKWNSVDGPTDRTSYEQSYRILNGYPLNPRGRTGIKGRGVLPRWGPNHAAESIVTRWKRGEKDSTMNLSSGKPVLQVVVIRRHGCSEWTLPGGLIEINSDELITLQKQLLEEALNLEFDLPPEVVVRYQEKIGAAFVNKTLIYRGYVENPRNTDNAWIESTVFHVHDEEYISVATLPLPLEEESDRPMWRDVDFSLPLFPGYYELVKKIASNMKAHW</sequence>
<organism evidence="2 3">
    <name type="scientific">Parthenolecanium corni</name>
    <dbReference type="NCBI Taxonomy" id="536013"/>
    <lineage>
        <taxon>Eukaryota</taxon>
        <taxon>Metazoa</taxon>
        <taxon>Ecdysozoa</taxon>
        <taxon>Arthropoda</taxon>
        <taxon>Hexapoda</taxon>
        <taxon>Insecta</taxon>
        <taxon>Pterygota</taxon>
        <taxon>Neoptera</taxon>
        <taxon>Paraneoptera</taxon>
        <taxon>Hemiptera</taxon>
        <taxon>Sternorrhyncha</taxon>
        <taxon>Coccoidea</taxon>
        <taxon>Coccidae</taxon>
        <taxon>Parthenolecanium</taxon>
    </lineage>
</organism>
<dbReference type="InterPro" id="IPR039989">
    <property type="entry name" value="NUDT9"/>
</dbReference>
<dbReference type="PANTHER" id="PTHR13030">
    <property type="entry name" value="NUDIX HYDROLASE"/>
    <property type="match status" value="1"/>
</dbReference>
<comment type="caution">
    <text evidence="2">The sequence shown here is derived from an EMBL/GenBank/DDBJ whole genome shotgun (WGS) entry which is preliminary data.</text>
</comment>
<evidence type="ECO:0000313" key="2">
    <source>
        <dbReference type="EMBL" id="KAK7602756.1"/>
    </source>
</evidence>
<dbReference type="AlphaFoldDB" id="A0AAN9TRB0"/>
<dbReference type="PANTHER" id="PTHR13030:SF8">
    <property type="entry name" value="ADP-RIBOSE PYROPHOSPHATASE, MITOCHONDRIAL"/>
    <property type="match status" value="1"/>
</dbReference>
<dbReference type="Gene3D" id="3.90.79.10">
    <property type="entry name" value="Nucleoside Triphosphate Pyrophosphohydrolase"/>
    <property type="match status" value="1"/>
</dbReference>
<dbReference type="Proteomes" id="UP001367676">
    <property type="component" value="Unassembled WGS sequence"/>
</dbReference>
<feature type="chain" id="PRO_5042961871" description="Nudix hydrolase domain-containing protein" evidence="1">
    <location>
        <begin position="22"/>
        <end position="301"/>
    </location>
</feature>
<accession>A0AAN9TRB0</accession>
<dbReference type="Pfam" id="PF25969">
    <property type="entry name" value="NUDT9_N"/>
    <property type="match status" value="1"/>
</dbReference>
<dbReference type="EMBL" id="JBBCAQ010000007">
    <property type="protein sequence ID" value="KAK7602756.1"/>
    <property type="molecule type" value="Genomic_DNA"/>
</dbReference>
<dbReference type="InterPro" id="IPR015797">
    <property type="entry name" value="NUDIX_hydrolase-like_dom_sf"/>
</dbReference>
<evidence type="ECO:0000256" key="1">
    <source>
        <dbReference type="SAM" id="SignalP"/>
    </source>
</evidence>
<keyword evidence="3" id="KW-1185">Reference proteome</keyword>
<gene>
    <name evidence="2" type="ORF">V9T40_006730</name>
</gene>
<dbReference type="GO" id="GO:0047631">
    <property type="term" value="F:ADP-ribose diphosphatase activity"/>
    <property type="evidence" value="ECO:0007669"/>
    <property type="project" value="InterPro"/>
</dbReference>
<evidence type="ECO:0000313" key="3">
    <source>
        <dbReference type="Proteomes" id="UP001367676"/>
    </source>
</evidence>